<keyword evidence="1" id="KW-0812">Transmembrane</keyword>
<dbReference type="AlphaFoldDB" id="A0A918YXI2"/>
<keyword evidence="1" id="KW-0472">Membrane</keyword>
<evidence type="ECO:0000313" key="3">
    <source>
        <dbReference type="Proteomes" id="UP000636453"/>
    </source>
</evidence>
<evidence type="ECO:0000256" key="1">
    <source>
        <dbReference type="SAM" id="Phobius"/>
    </source>
</evidence>
<proteinExistence type="predicted"/>
<reference evidence="2" key="2">
    <citation type="submission" date="2020-09" db="EMBL/GenBank/DDBJ databases">
        <authorList>
            <person name="Sun Q."/>
            <person name="Kim S."/>
        </authorList>
    </citation>
    <scope>NUCLEOTIDE SEQUENCE</scope>
    <source>
        <strain evidence="2">KCTC 32020</strain>
    </source>
</reference>
<dbReference type="Pfam" id="PF07963">
    <property type="entry name" value="N_methyl"/>
    <property type="match status" value="1"/>
</dbReference>
<gene>
    <name evidence="2" type="ORF">GCM10007167_07720</name>
</gene>
<reference evidence="2" key="1">
    <citation type="journal article" date="2014" name="Int. J. Syst. Evol. Microbiol.">
        <title>Complete genome sequence of Corynebacterium casei LMG S-19264T (=DSM 44701T), isolated from a smear-ripened cheese.</title>
        <authorList>
            <consortium name="US DOE Joint Genome Institute (JGI-PGF)"/>
            <person name="Walter F."/>
            <person name="Albersmeier A."/>
            <person name="Kalinowski J."/>
            <person name="Ruckert C."/>
        </authorList>
    </citation>
    <scope>NUCLEOTIDE SEQUENCE</scope>
    <source>
        <strain evidence="2">KCTC 32020</strain>
    </source>
</reference>
<dbReference type="NCBIfam" id="TIGR02523">
    <property type="entry name" value="type_IV_pilV"/>
    <property type="match status" value="1"/>
</dbReference>
<accession>A0A918YXI2</accession>
<feature type="transmembrane region" description="Helical" evidence="1">
    <location>
        <begin position="12"/>
        <end position="35"/>
    </location>
</feature>
<dbReference type="Proteomes" id="UP000636453">
    <property type="component" value="Unassembled WGS sequence"/>
</dbReference>
<dbReference type="InterPro" id="IPR013362">
    <property type="entry name" value="Pilus_4_PilV"/>
</dbReference>
<keyword evidence="3" id="KW-1185">Reference proteome</keyword>
<organism evidence="2 3">
    <name type="scientific">Vulcaniibacterium thermophilum</name>
    <dbReference type="NCBI Taxonomy" id="1169913"/>
    <lineage>
        <taxon>Bacteria</taxon>
        <taxon>Pseudomonadati</taxon>
        <taxon>Pseudomonadota</taxon>
        <taxon>Gammaproteobacteria</taxon>
        <taxon>Lysobacterales</taxon>
        <taxon>Lysobacteraceae</taxon>
        <taxon>Vulcaniibacterium</taxon>
    </lineage>
</organism>
<evidence type="ECO:0000313" key="2">
    <source>
        <dbReference type="EMBL" id="GHE28572.1"/>
    </source>
</evidence>
<protein>
    <submittedName>
        <fullName evidence="2">Type IV pilus modification protein PilV</fullName>
    </submittedName>
</protein>
<sequence>MNTMTFASRQRGASLLEVLIAVLVLAIGMLGMAALQAVTIKNSNSASARSLGVIQVYSLFDTLRLNRAAATNGVYNIGWTCNTTSTPPDGSDADYSVFNGWLAQAGAELGDSEACGMINCGTAACTVGLRWKDELATGGDVEVPFNVVIESRL</sequence>
<dbReference type="EMBL" id="BNCF01000003">
    <property type="protein sequence ID" value="GHE28572.1"/>
    <property type="molecule type" value="Genomic_DNA"/>
</dbReference>
<name>A0A918YXI2_9GAMM</name>
<dbReference type="InterPro" id="IPR012902">
    <property type="entry name" value="N_methyl_site"/>
</dbReference>
<dbReference type="OrthoDB" id="5298127at2"/>
<comment type="caution">
    <text evidence="2">The sequence shown here is derived from an EMBL/GenBank/DDBJ whole genome shotgun (WGS) entry which is preliminary data.</text>
</comment>
<dbReference type="RefSeq" id="WP_146474004.1">
    <property type="nucleotide sequence ID" value="NZ_BNCF01000003.1"/>
</dbReference>
<keyword evidence="1" id="KW-1133">Transmembrane helix</keyword>